<feature type="coiled-coil region" evidence="1">
    <location>
        <begin position="162"/>
        <end position="266"/>
    </location>
</feature>
<dbReference type="OrthoDB" id="44352at2759"/>
<evidence type="ECO:0000256" key="1">
    <source>
        <dbReference type="SAM" id="Coils"/>
    </source>
</evidence>
<protein>
    <submittedName>
        <fullName evidence="3">Uncharacterized protein</fullName>
    </submittedName>
</protein>
<name>A0A9N8H5V2_9STRA</name>
<proteinExistence type="predicted"/>
<accession>A0A9N8H5V2</accession>
<evidence type="ECO:0000313" key="4">
    <source>
        <dbReference type="Proteomes" id="UP001153069"/>
    </source>
</evidence>
<keyword evidence="4" id="KW-1185">Reference proteome</keyword>
<dbReference type="Proteomes" id="UP001153069">
    <property type="component" value="Unassembled WGS sequence"/>
</dbReference>
<keyword evidence="1" id="KW-0175">Coiled coil</keyword>
<evidence type="ECO:0000256" key="2">
    <source>
        <dbReference type="SAM" id="MobiDB-lite"/>
    </source>
</evidence>
<feature type="region of interest" description="Disordered" evidence="2">
    <location>
        <begin position="1"/>
        <end position="33"/>
    </location>
</feature>
<gene>
    <name evidence="3" type="ORF">SEMRO_83_G044480.1</name>
</gene>
<evidence type="ECO:0000313" key="3">
    <source>
        <dbReference type="EMBL" id="CAB9500425.1"/>
    </source>
</evidence>
<dbReference type="AlphaFoldDB" id="A0A9N8H5V2"/>
<organism evidence="3 4">
    <name type="scientific">Seminavis robusta</name>
    <dbReference type="NCBI Taxonomy" id="568900"/>
    <lineage>
        <taxon>Eukaryota</taxon>
        <taxon>Sar</taxon>
        <taxon>Stramenopiles</taxon>
        <taxon>Ochrophyta</taxon>
        <taxon>Bacillariophyta</taxon>
        <taxon>Bacillariophyceae</taxon>
        <taxon>Bacillariophycidae</taxon>
        <taxon>Naviculales</taxon>
        <taxon>Naviculaceae</taxon>
        <taxon>Seminavis</taxon>
    </lineage>
</organism>
<reference evidence="3" key="1">
    <citation type="submission" date="2020-06" db="EMBL/GenBank/DDBJ databases">
        <authorList>
            <consortium name="Plant Systems Biology data submission"/>
        </authorList>
    </citation>
    <scope>NUCLEOTIDE SEQUENCE</scope>
    <source>
        <strain evidence="3">D6</strain>
    </source>
</reference>
<comment type="caution">
    <text evidence="3">The sequence shown here is derived from an EMBL/GenBank/DDBJ whole genome shotgun (WGS) entry which is preliminary data.</text>
</comment>
<feature type="compositionally biased region" description="Basic and acidic residues" evidence="2">
    <location>
        <begin position="14"/>
        <end position="33"/>
    </location>
</feature>
<dbReference type="EMBL" id="CAICTM010000082">
    <property type="protein sequence ID" value="CAB9500425.1"/>
    <property type="molecule type" value="Genomic_DNA"/>
</dbReference>
<sequence>MGKEEVVESLLPDYSERSRSGQPRPEPKIDPERVALENNVRIGDATIMELEKKRVNVRADYDVALDEYEEAKLGEMKEKLFFKVEVDRLKKKNHVTDSRVKTLGEDMQDASASMEYATLIVEPPKDKNDKAKARNYVLKLQKQVIEAVENMQAAPKKLANLVDNFDEAVTKLRTQLMEIMEERSRTEVQLRKQIGILQDEIEEMEDRYKERIQDSEDKLELLRAKWDKKQTFEDLEEELEEADGKLEELQELHEQQEKTIKKLKASKRSAS</sequence>